<reference evidence="6" key="2">
    <citation type="submission" date="2025-08" db="UniProtKB">
        <authorList>
            <consortium name="Ensembl"/>
        </authorList>
    </citation>
    <scope>IDENTIFICATION</scope>
</reference>
<keyword evidence="5" id="KW-0472">Membrane</keyword>
<keyword evidence="1" id="KW-0732">Signal</keyword>
<dbReference type="InterPro" id="IPR036179">
    <property type="entry name" value="Ig-like_dom_sf"/>
</dbReference>
<name>A0AAZ3R4G2_ONCTS</name>
<accession>A0AAZ3R4G2</accession>
<protein>
    <submittedName>
        <fullName evidence="6">Uncharacterized protein</fullName>
    </submittedName>
</protein>
<keyword evidence="5" id="KW-0812">Transmembrane</keyword>
<proteinExistence type="predicted"/>
<keyword evidence="4" id="KW-0393">Immunoglobulin domain</keyword>
<sequence length="603" mass="66096">MALYLTFTNRFWYKPRPETKFSTLLYSSYTHVLHIWSLIFPPIGCLLQIVNELTSAPKDQGRRVGDHLFYKSSHISWCPFHSLHRCETMKDTHTLLNLLLLLVYLAGSAVTTDGGKDSTDGPLELTIVGPDFVTVGVPCSFDCAAQCSPSCSYRMSIDGQIGQGNELFFTARQWEESLNLTCTARNDDSGRSSTVTKILQVLAGPTNISITGPDLMTPGAPQSFQCYADCHPSCNYTWGINGRWLGGQGNEITVTPEELATSVTLNCKAINSVSGLYDMATRAIPVTYGPLELTIVGPDFVTVGVPCSFDCAAQCYPSCSYRMSIDGQIGQGNELFFTARQWEESLNLTCTARNDDSGRSSTVTKILQVLAGPTNISITGPDLMTPGAPQSFQCYADCRQSCNYTWGINGRWLGGQGNEIIVSPEELATSVTLNCKAINSVSGLYDMATRTIPVTYGPLELTIVGPDFVTVGVPCSFDCAAQCSPSCSYRMSIDGQIGQGNELFFTARQWEESLNLTCTARNDDSGRSSTVSKILQVLGGWGVCWFVFMTLNLKLVVHGLCGFWNGVIIQCLLWTLCLDYWISVTKCLYRNPTLNPKQQAMQM</sequence>
<keyword evidence="2" id="KW-1015">Disulfide bond</keyword>
<dbReference type="InterPro" id="IPR052598">
    <property type="entry name" value="IgSF_CEA-related"/>
</dbReference>
<dbReference type="PANTHER" id="PTHR44337:SF20">
    <property type="entry name" value="CARCINOEMBRYONIC ANTIGEN-RELATED CELL ADHESION MOLECULE 5-RELATED"/>
    <property type="match status" value="1"/>
</dbReference>
<reference evidence="6" key="3">
    <citation type="submission" date="2025-09" db="UniProtKB">
        <authorList>
            <consortium name="Ensembl"/>
        </authorList>
    </citation>
    <scope>IDENTIFICATION</scope>
</reference>
<gene>
    <name evidence="6" type="primary">LOC112214237</name>
</gene>
<evidence type="ECO:0000256" key="1">
    <source>
        <dbReference type="ARBA" id="ARBA00022729"/>
    </source>
</evidence>
<evidence type="ECO:0000256" key="2">
    <source>
        <dbReference type="ARBA" id="ARBA00023157"/>
    </source>
</evidence>
<keyword evidence="3" id="KW-0325">Glycoprotein</keyword>
<evidence type="ECO:0000313" key="7">
    <source>
        <dbReference type="Proteomes" id="UP000694402"/>
    </source>
</evidence>
<evidence type="ECO:0000256" key="4">
    <source>
        <dbReference type="ARBA" id="ARBA00023319"/>
    </source>
</evidence>
<evidence type="ECO:0000256" key="3">
    <source>
        <dbReference type="ARBA" id="ARBA00023180"/>
    </source>
</evidence>
<organism evidence="6 7">
    <name type="scientific">Oncorhynchus tshawytscha</name>
    <name type="common">Chinook salmon</name>
    <name type="synonym">Salmo tshawytscha</name>
    <dbReference type="NCBI Taxonomy" id="74940"/>
    <lineage>
        <taxon>Eukaryota</taxon>
        <taxon>Metazoa</taxon>
        <taxon>Chordata</taxon>
        <taxon>Craniata</taxon>
        <taxon>Vertebrata</taxon>
        <taxon>Euteleostomi</taxon>
        <taxon>Actinopterygii</taxon>
        <taxon>Neopterygii</taxon>
        <taxon>Teleostei</taxon>
        <taxon>Protacanthopterygii</taxon>
        <taxon>Salmoniformes</taxon>
        <taxon>Salmonidae</taxon>
        <taxon>Salmoninae</taxon>
        <taxon>Oncorhynchus</taxon>
    </lineage>
</organism>
<evidence type="ECO:0000256" key="5">
    <source>
        <dbReference type="SAM" id="Phobius"/>
    </source>
</evidence>
<dbReference type="PANTHER" id="PTHR44337">
    <property type="entry name" value="CARCINOEMBRYONIC ANTIGEN-RELATED CELL ADHESION MOLECULE 8"/>
    <property type="match status" value="1"/>
</dbReference>
<dbReference type="Proteomes" id="UP000694402">
    <property type="component" value="Unassembled WGS sequence"/>
</dbReference>
<dbReference type="GeneTree" id="ENSGT00770000121400"/>
<keyword evidence="5" id="KW-1133">Transmembrane helix</keyword>
<reference evidence="7" key="1">
    <citation type="journal article" date="2018" name="PLoS ONE">
        <title>Chinook salmon (Oncorhynchus tshawytscha) genome and transcriptome.</title>
        <authorList>
            <person name="Christensen K.A."/>
            <person name="Leong J.S."/>
            <person name="Sakhrani D."/>
            <person name="Biagi C.A."/>
            <person name="Minkley D.R."/>
            <person name="Withler R.E."/>
            <person name="Rondeau E.B."/>
            <person name="Koop B.F."/>
            <person name="Devlin R.H."/>
        </authorList>
    </citation>
    <scope>NUCLEOTIDE SEQUENCE [LARGE SCALE GENOMIC DNA]</scope>
</reference>
<dbReference type="Ensembl" id="ENSOTST00005125372.1">
    <property type="protein sequence ID" value="ENSOTSP00005136116.1"/>
    <property type="gene ID" value="ENSOTSG00005060084.1"/>
</dbReference>
<dbReference type="SUPFAM" id="SSF48726">
    <property type="entry name" value="Immunoglobulin"/>
    <property type="match status" value="1"/>
</dbReference>
<dbReference type="AlphaFoldDB" id="A0AAZ3R4G2"/>
<feature type="transmembrane region" description="Helical" evidence="5">
    <location>
        <begin position="563"/>
        <end position="582"/>
    </location>
</feature>
<keyword evidence="7" id="KW-1185">Reference proteome</keyword>
<evidence type="ECO:0000313" key="6">
    <source>
        <dbReference type="Ensembl" id="ENSOTSP00005136116.1"/>
    </source>
</evidence>